<dbReference type="PANTHER" id="PTHR30098:SF2">
    <property type="entry name" value="LEUCYL_PHENYLALANYL-TRNA--PROTEIN TRANSFERASE"/>
    <property type="match status" value="1"/>
</dbReference>
<evidence type="ECO:0000313" key="16">
    <source>
        <dbReference type="EMBL" id="PTU30813.1"/>
    </source>
</evidence>
<comment type="catalytic activity">
    <reaction evidence="5 15">
        <text>L-phenylalanyl-tRNA(Phe) + an N-terminal L-alpha-aminoacyl-[protein] = an N-terminal L-phenylalanyl-L-alpha-aminoacyl-[protein] + tRNA(Phe)</text>
        <dbReference type="Rhea" id="RHEA:43632"/>
        <dbReference type="Rhea" id="RHEA-COMP:9668"/>
        <dbReference type="Rhea" id="RHEA-COMP:9699"/>
        <dbReference type="Rhea" id="RHEA-COMP:10636"/>
        <dbReference type="Rhea" id="RHEA-COMP:10637"/>
        <dbReference type="ChEBI" id="CHEBI:78442"/>
        <dbReference type="ChEBI" id="CHEBI:78531"/>
        <dbReference type="ChEBI" id="CHEBI:78597"/>
        <dbReference type="ChEBI" id="CHEBI:83561"/>
        <dbReference type="EC" id="2.3.2.6"/>
    </reaction>
</comment>
<comment type="similarity">
    <text evidence="9 15">Belongs to the L/F-transferase family.</text>
</comment>
<evidence type="ECO:0000256" key="15">
    <source>
        <dbReference type="HAMAP-Rule" id="MF_00688"/>
    </source>
</evidence>
<evidence type="ECO:0000256" key="2">
    <source>
        <dbReference type="ARBA" id="ARBA00022490"/>
    </source>
</evidence>
<comment type="caution">
    <text evidence="16">The sequence shown here is derived from an EMBL/GenBank/DDBJ whole genome shotgun (WGS) entry which is preliminary data.</text>
</comment>
<keyword evidence="17" id="KW-1185">Reference proteome</keyword>
<evidence type="ECO:0000256" key="1">
    <source>
        <dbReference type="ARBA" id="ARBA00004496"/>
    </source>
</evidence>
<sequence length="246" mass="27764">MDNPIRLHWLDPRDPDQHFPPSHLAMRDPNGLLAIGGDLSIPRMLRAYSQGIFPWYNPDEPILWWCPDPRAVLQPDQMKVSRSLGKSIARKDYAITFDRVFSDVLDACAGARSKSRGTWLGSDMQQAYCDLHEQGHSHSIEIWRKGQLIGGLYGVSVGRVFFGESMFSRANDASKIALYYLCQQLKQWSYELIDCQISSAHLASLGAQEISRNTFLELLAPAVRRPGQSGHWQFDIDVPASAEHLP</sequence>
<dbReference type="InterPro" id="IPR004616">
    <property type="entry name" value="Leu/Phe-tRNA_Trfase"/>
</dbReference>
<accession>A0A2T5ME15</accession>
<dbReference type="GO" id="GO:0008914">
    <property type="term" value="F:leucyl-tRNA--protein transferase activity"/>
    <property type="evidence" value="ECO:0007669"/>
    <property type="project" value="UniProtKB-UniRule"/>
</dbReference>
<evidence type="ECO:0000256" key="4">
    <source>
        <dbReference type="ARBA" id="ARBA00023315"/>
    </source>
</evidence>
<protein>
    <recommendedName>
        <fullName evidence="11 15">Leucyl/phenylalanyl-tRNA--protein transferase</fullName>
        <ecNumber evidence="10 15">2.3.2.6</ecNumber>
    </recommendedName>
    <alternativeName>
        <fullName evidence="12 15">L/F-transferase</fullName>
    </alternativeName>
    <alternativeName>
        <fullName evidence="13 15">Leucyltransferase</fullName>
    </alternativeName>
    <alternativeName>
        <fullName evidence="14 15">Phenyalanyltransferase</fullName>
    </alternativeName>
</protein>
<dbReference type="AlphaFoldDB" id="A0A2T5ME15"/>
<dbReference type="InterPro" id="IPR016181">
    <property type="entry name" value="Acyl_CoA_acyltransferase"/>
</dbReference>
<evidence type="ECO:0000256" key="14">
    <source>
        <dbReference type="ARBA" id="ARBA00083640"/>
    </source>
</evidence>
<dbReference type="Proteomes" id="UP000244248">
    <property type="component" value="Unassembled WGS sequence"/>
</dbReference>
<dbReference type="InterPro" id="IPR042221">
    <property type="entry name" value="Leu/Phe-tRNA_Trfase_N"/>
</dbReference>
<name>A0A2T5ME15_9GAMM</name>
<dbReference type="GO" id="GO:0030163">
    <property type="term" value="P:protein catabolic process"/>
    <property type="evidence" value="ECO:0007669"/>
    <property type="project" value="UniProtKB-UniRule"/>
</dbReference>
<dbReference type="RefSeq" id="WP_107940398.1">
    <property type="nucleotide sequence ID" value="NZ_QANS01000004.1"/>
</dbReference>
<comment type="catalytic activity">
    <reaction evidence="6 15">
        <text>N-terminal L-arginyl-[protein] + L-leucyl-tRNA(Leu) = N-terminal L-leucyl-L-arginyl-[protein] + tRNA(Leu) + H(+)</text>
        <dbReference type="Rhea" id="RHEA:50416"/>
        <dbReference type="Rhea" id="RHEA-COMP:9613"/>
        <dbReference type="Rhea" id="RHEA-COMP:9622"/>
        <dbReference type="Rhea" id="RHEA-COMP:12672"/>
        <dbReference type="Rhea" id="RHEA-COMP:12673"/>
        <dbReference type="ChEBI" id="CHEBI:15378"/>
        <dbReference type="ChEBI" id="CHEBI:64719"/>
        <dbReference type="ChEBI" id="CHEBI:78442"/>
        <dbReference type="ChEBI" id="CHEBI:78494"/>
        <dbReference type="ChEBI" id="CHEBI:133044"/>
        <dbReference type="EC" id="2.3.2.6"/>
    </reaction>
</comment>
<evidence type="ECO:0000256" key="9">
    <source>
        <dbReference type="ARBA" id="ARBA00061535"/>
    </source>
</evidence>
<dbReference type="HAMAP" id="MF_00688">
    <property type="entry name" value="Leu_Phe_trans"/>
    <property type="match status" value="1"/>
</dbReference>
<evidence type="ECO:0000256" key="5">
    <source>
        <dbReference type="ARBA" id="ARBA00050607"/>
    </source>
</evidence>
<dbReference type="FunFam" id="3.30.70.3550:FF:000001">
    <property type="entry name" value="Leucyl/phenylalanyl-tRNA--protein transferase"/>
    <property type="match status" value="1"/>
</dbReference>
<dbReference type="Gene3D" id="3.40.630.70">
    <property type="entry name" value="Leucyl/phenylalanyl-tRNA-protein transferase, C-terminal domain"/>
    <property type="match status" value="1"/>
</dbReference>
<evidence type="ECO:0000256" key="12">
    <source>
        <dbReference type="ARBA" id="ARBA00077136"/>
    </source>
</evidence>
<dbReference type="NCBIfam" id="TIGR00667">
    <property type="entry name" value="aat"/>
    <property type="match status" value="1"/>
</dbReference>
<dbReference type="FunFam" id="3.40.630.70:FF:000001">
    <property type="entry name" value="Leucyl/phenylalanyl-tRNA--protein transferase"/>
    <property type="match status" value="1"/>
</dbReference>
<comment type="catalytic activity">
    <reaction evidence="7 15">
        <text>N-terminal L-lysyl-[protein] + L-leucyl-tRNA(Leu) = N-terminal L-leucyl-L-lysyl-[protein] + tRNA(Leu) + H(+)</text>
        <dbReference type="Rhea" id="RHEA:12340"/>
        <dbReference type="Rhea" id="RHEA-COMP:9613"/>
        <dbReference type="Rhea" id="RHEA-COMP:9622"/>
        <dbReference type="Rhea" id="RHEA-COMP:12670"/>
        <dbReference type="Rhea" id="RHEA-COMP:12671"/>
        <dbReference type="ChEBI" id="CHEBI:15378"/>
        <dbReference type="ChEBI" id="CHEBI:65249"/>
        <dbReference type="ChEBI" id="CHEBI:78442"/>
        <dbReference type="ChEBI" id="CHEBI:78494"/>
        <dbReference type="ChEBI" id="CHEBI:133043"/>
        <dbReference type="EC" id="2.3.2.6"/>
    </reaction>
</comment>
<keyword evidence="3 15" id="KW-0808">Transferase</keyword>
<evidence type="ECO:0000256" key="13">
    <source>
        <dbReference type="ARBA" id="ARBA00077165"/>
    </source>
</evidence>
<reference evidence="16 17" key="1">
    <citation type="submission" date="2018-04" db="EMBL/GenBank/DDBJ databases">
        <title>Novel species isolated from glacier.</title>
        <authorList>
            <person name="Liu Q."/>
            <person name="Xin Y.-H."/>
        </authorList>
    </citation>
    <scope>NUCLEOTIDE SEQUENCE [LARGE SCALE GENOMIC DNA]</scope>
    <source>
        <strain evidence="16 17">GT1R17</strain>
    </source>
</reference>
<dbReference type="EC" id="2.3.2.6" evidence="10 15"/>
<organism evidence="16 17">
    <name type="scientific">Stenotrophobium rhamnosiphilum</name>
    <dbReference type="NCBI Taxonomy" id="2029166"/>
    <lineage>
        <taxon>Bacteria</taxon>
        <taxon>Pseudomonadati</taxon>
        <taxon>Pseudomonadota</taxon>
        <taxon>Gammaproteobacteria</taxon>
        <taxon>Nevskiales</taxon>
        <taxon>Nevskiaceae</taxon>
        <taxon>Stenotrophobium</taxon>
    </lineage>
</organism>
<evidence type="ECO:0000256" key="7">
    <source>
        <dbReference type="ARBA" id="ARBA00051538"/>
    </source>
</evidence>
<dbReference type="Pfam" id="PF03588">
    <property type="entry name" value="Leu_Phe_trans"/>
    <property type="match status" value="1"/>
</dbReference>
<proteinExistence type="inferred from homology"/>
<dbReference type="SUPFAM" id="SSF55729">
    <property type="entry name" value="Acyl-CoA N-acyltransferases (Nat)"/>
    <property type="match status" value="1"/>
</dbReference>
<dbReference type="EMBL" id="QANS01000004">
    <property type="protein sequence ID" value="PTU30813.1"/>
    <property type="molecule type" value="Genomic_DNA"/>
</dbReference>
<evidence type="ECO:0000256" key="10">
    <source>
        <dbReference type="ARBA" id="ARBA00066767"/>
    </source>
</evidence>
<keyword evidence="2 15" id="KW-0963">Cytoplasm</keyword>
<comment type="function">
    <text evidence="8 15">Functions in the N-end rule pathway of protein degradation where it conjugates Leu, Phe and, less efficiently, Met from aminoacyl-tRNAs to the N-termini of proteins containing an N-terminal arginine or lysine.</text>
</comment>
<keyword evidence="4 15" id="KW-0012">Acyltransferase</keyword>
<gene>
    <name evidence="15" type="primary">aat</name>
    <name evidence="16" type="ORF">CJD38_10890</name>
</gene>
<evidence type="ECO:0000256" key="3">
    <source>
        <dbReference type="ARBA" id="ARBA00022679"/>
    </source>
</evidence>
<dbReference type="PANTHER" id="PTHR30098">
    <property type="entry name" value="LEUCYL/PHENYLALANYL-TRNA--PROTEIN TRANSFERASE"/>
    <property type="match status" value="1"/>
</dbReference>
<evidence type="ECO:0000256" key="6">
    <source>
        <dbReference type="ARBA" id="ARBA00050652"/>
    </source>
</evidence>
<dbReference type="GO" id="GO:0005737">
    <property type="term" value="C:cytoplasm"/>
    <property type="evidence" value="ECO:0007669"/>
    <property type="project" value="UniProtKB-SubCell"/>
</dbReference>
<dbReference type="OrthoDB" id="9790282at2"/>
<evidence type="ECO:0000313" key="17">
    <source>
        <dbReference type="Proteomes" id="UP000244248"/>
    </source>
</evidence>
<dbReference type="Gene3D" id="3.30.70.3550">
    <property type="entry name" value="Leucyl/phenylalanyl-tRNA-protein transferase, N-terminal domain"/>
    <property type="match status" value="1"/>
</dbReference>
<evidence type="ECO:0000256" key="8">
    <source>
        <dbReference type="ARBA" id="ARBA00054043"/>
    </source>
</evidence>
<dbReference type="InterPro" id="IPR042203">
    <property type="entry name" value="Leu/Phe-tRNA_Trfase_C"/>
</dbReference>
<evidence type="ECO:0000256" key="11">
    <source>
        <dbReference type="ARBA" id="ARBA00074372"/>
    </source>
</evidence>
<comment type="subcellular location">
    <subcellularLocation>
        <location evidence="1 15">Cytoplasm</location>
    </subcellularLocation>
</comment>